<keyword evidence="4" id="KW-1185">Reference proteome</keyword>
<protein>
    <submittedName>
        <fullName evidence="3">Uncharacterized protein</fullName>
    </submittedName>
</protein>
<reference evidence="3" key="2">
    <citation type="submission" date="2021-04" db="EMBL/GenBank/DDBJ databases">
        <authorList>
            <person name="Podell S."/>
        </authorList>
    </citation>
    <scope>NUCLEOTIDE SEQUENCE</scope>
    <source>
        <strain evidence="3">Hildebrandi</strain>
    </source>
</reference>
<comment type="caution">
    <text evidence="3">The sequence shown here is derived from an EMBL/GenBank/DDBJ whole genome shotgun (WGS) entry which is preliminary data.</text>
</comment>
<keyword evidence="2" id="KW-0812">Transmembrane</keyword>
<evidence type="ECO:0000256" key="1">
    <source>
        <dbReference type="SAM" id="MobiDB-lite"/>
    </source>
</evidence>
<feature type="compositionally biased region" description="Low complexity" evidence="1">
    <location>
        <begin position="183"/>
        <end position="196"/>
    </location>
</feature>
<dbReference type="AlphaFoldDB" id="A0A9K3M1B6"/>
<feature type="region of interest" description="Disordered" evidence="1">
    <location>
        <begin position="177"/>
        <end position="201"/>
    </location>
</feature>
<reference evidence="3" key="1">
    <citation type="journal article" date="2021" name="Sci. Rep.">
        <title>Diploid genomic architecture of Nitzschia inconspicua, an elite biomass production diatom.</title>
        <authorList>
            <person name="Oliver A."/>
            <person name="Podell S."/>
            <person name="Pinowska A."/>
            <person name="Traller J.C."/>
            <person name="Smith S.R."/>
            <person name="McClure R."/>
            <person name="Beliaev A."/>
            <person name="Bohutskyi P."/>
            <person name="Hill E.A."/>
            <person name="Rabines A."/>
            <person name="Zheng H."/>
            <person name="Allen L.Z."/>
            <person name="Kuo A."/>
            <person name="Grigoriev I.V."/>
            <person name="Allen A.E."/>
            <person name="Hazlebeck D."/>
            <person name="Allen E.E."/>
        </authorList>
    </citation>
    <scope>NUCLEOTIDE SEQUENCE</scope>
    <source>
        <strain evidence="3">Hildebrandi</strain>
    </source>
</reference>
<dbReference type="Proteomes" id="UP000693970">
    <property type="component" value="Unassembled WGS sequence"/>
</dbReference>
<keyword evidence="2" id="KW-1133">Transmembrane helix</keyword>
<accession>A0A9K3M1B6</accession>
<keyword evidence="2" id="KW-0472">Membrane</keyword>
<feature type="region of interest" description="Disordered" evidence="1">
    <location>
        <begin position="124"/>
        <end position="160"/>
    </location>
</feature>
<feature type="region of interest" description="Disordered" evidence="1">
    <location>
        <begin position="1"/>
        <end position="102"/>
    </location>
</feature>
<evidence type="ECO:0000256" key="2">
    <source>
        <dbReference type="SAM" id="Phobius"/>
    </source>
</evidence>
<proteinExistence type="predicted"/>
<feature type="compositionally biased region" description="Polar residues" evidence="1">
    <location>
        <begin position="129"/>
        <end position="139"/>
    </location>
</feature>
<feature type="compositionally biased region" description="Basic residues" evidence="1">
    <location>
        <begin position="1"/>
        <end position="10"/>
    </location>
</feature>
<feature type="compositionally biased region" description="Low complexity" evidence="1">
    <location>
        <begin position="11"/>
        <end position="32"/>
    </location>
</feature>
<name>A0A9K3M1B6_9STRA</name>
<dbReference type="OrthoDB" id="56881at2759"/>
<feature type="compositionally biased region" description="Low complexity" evidence="1">
    <location>
        <begin position="92"/>
        <end position="102"/>
    </location>
</feature>
<feature type="transmembrane region" description="Helical" evidence="2">
    <location>
        <begin position="206"/>
        <end position="223"/>
    </location>
</feature>
<gene>
    <name evidence="3" type="ORF">IV203_017950</name>
</gene>
<feature type="compositionally biased region" description="Acidic residues" evidence="1">
    <location>
        <begin position="143"/>
        <end position="153"/>
    </location>
</feature>
<evidence type="ECO:0000313" key="3">
    <source>
        <dbReference type="EMBL" id="KAG7371808.1"/>
    </source>
</evidence>
<dbReference type="EMBL" id="JAGRRH010000003">
    <property type="protein sequence ID" value="KAG7371808.1"/>
    <property type="molecule type" value="Genomic_DNA"/>
</dbReference>
<feature type="compositionally biased region" description="Low complexity" evidence="1">
    <location>
        <begin position="39"/>
        <end position="48"/>
    </location>
</feature>
<evidence type="ECO:0000313" key="4">
    <source>
        <dbReference type="Proteomes" id="UP000693970"/>
    </source>
</evidence>
<organism evidence="3 4">
    <name type="scientific">Nitzschia inconspicua</name>
    <dbReference type="NCBI Taxonomy" id="303405"/>
    <lineage>
        <taxon>Eukaryota</taxon>
        <taxon>Sar</taxon>
        <taxon>Stramenopiles</taxon>
        <taxon>Ochrophyta</taxon>
        <taxon>Bacillariophyta</taxon>
        <taxon>Bacillariophyceae</taxon>
        <taxon>Bacillariophycidae</taxon>
        <taxon>Bacillariales</taxon>
        <taxon>Bacillariaceae</taxon>
        <taxon>Nitzschia</taxon>
    </lineage>
</organism>
<sequence length="650" mass="73783">MKGAIARKRATTGNSCGSSSDGSSSTNNNNNNHHPSPLQQQRHQQQHQQDGEKISPIPSYHHDTYGEDTMIHRGGNGHGGRIHRNDSLTEDGSSCTTGSCCSQQQDDDNNSIALLLTSLLSSLASPSSGMTTTTNTPRNDLSEHDDDDFDDDVDNKRPRGNFSAYSTMIFWRQCQQRRRQRRQTTSTATTTATTSTTKKKSSMNSFGWYGIILVAIVLSILFIEKIVFSVRYVTMGRPAFLYGSPMEWDDVKGCLSRNWKQEVLNYKINSKATTESIPHKFKLNPNIVWTWYRYSQADTRKDTVITNAKRRLLIAQYSGFGSYSKILKEVSPINRAYAKKWGHDYVTLEGTALQFPGLVYKNDDNHDDEVPSCPNIDNGYEAQSTFNKIPLLFQALEHASSSSLSVQDSDQVYDQVLILDTDTMIVDLDYDITTLLMRDVQQQHLPSDPPNDIILSKEYVMVAYRVWWNDWHWTWDINAGITLWNLNHPTTRQVADTWLEKSMSHPQAVLLKNDDQFFLQRALLSVGWWKRMWDGIRTVLDGEKDLFITTTRATGAGEFRLAFDPENLGFVELKEPKDPDDSAYGVVLKRWEIELKASEAAMRTRISNQEKAFSLILGQCSQAVRSRLRSAKSWAELSQRSDVIGLLKLL</sequence>
<feature type="compositionally biased region" description="Basic and acidic residues" evidence="1">
    <location>
        <begin position="60"/>
        <end position="71"/>
    </location>
</feature>